<evidence type="ECO:0000256" key="15">
    <source>
        <dbReference type="ARBA" id="ARBA00023310"/>
    </source>
</evidence>
<dbReference type="EMBL" id="JBFRYC010000014">
    <property type="protein sequence ID" value="MEX1663272.1"/>
    <property type="molecule type" value="Genomic_DNA"/>
</dbReference>
<keyword evidence="7" id="KW-0547">Nucleotide-binding</keyword>
<evidence type="ECO:0000256" key="9">
    <source>
        <dbReference type="ARBA" id="ARBA00022795"/>
    </source>
</evidence>
<gene>
    <name evidence="18" type="ORF">AB4874_16790</name>
</gene>
<dbReference type="PANTHER" id="PTHR15184:SF81">
    <property type="entry name" value="FLAGELLUM-SPECIFIC ATP SYNTHASE"/>
    <property type="match status" value="1"/>
</dbReference>
<evidence type="ECO:0000256" key="2">
    <source>
        <dbReference type="ARBA" id="ARBA00008936"/>
    </source>
</evidence>
<evidence type="ECO:0000256" key="6">
    <source>
        <dbReference type="ARBA" id="ARBA00022490"/>
    </source>
</evidence>
<evidence type="ECO:0000256" key="16">
    <source>
        <dbReference type="ARBA" id="ARBA00034006"/>
    </source>
</evidence>
<keyword evidence="6" id="KW-0963">Cytoplasm</keyword>
<evidence type="ECO:0000256" key="7">
    <source>
        <dbReference type="ARBA" id="ARBA00022741"/>
    </source>
</evidence>
<dbReference type="InterPro" id="IPR003593">
    <property type="entry name" value="AAA+_ATPase"/>
</dbReference>
<dbReference type="CDD" id="cd01136">
    <property type="entry name" value="ATPase_flagellum-secretory_path_III"/>
    <property type="match status" value="1"/>
</dbReference>
<dbReference type="PANTHER" id="PTHR15184">
    <property type="entry name" value="ATP SYNTHASE"/>
    <property type="match status" value="1"/>
</dbReference>
<dbReference type="Pfam" id="PF18269">
    <property type="entry name" value="T3SS_ATPase_C"/>
    <property type="match status" value="1"/>
</dbReference>
<dbReference type="RefSeq" id="WP_295529754.1">
    <property type="nucleotide sequence ID" value="NZ_JBFRYC010000014.1"/>
</dbReference>
<feature type="domain" description="AAA+ ATPase" evidence="17">
    <location>
        <begin position="164"/>
        <end position="348"/>
    </location>
</feature>
<dbReference type="InterPro" id="IPR000194">
    <property type="entry name" value="ATPase_F1/V1/A1_a/bsu_nucl-bd"/>
</dbReference>
<dbReference type="SUPFAM" id="SSF52540">
    <property type="entry name" value="P-loop containing nucleoside triphosphate hydrolases"/>
    <property type="match status" value="1"/>
</dbReference>
<keyword evidence="5" id="KW-0813">Transport</keyword>
<dbReference type="Proteomes" id="UP001557465">
    <property type="component" value="Unassembled WGS sequence"/>
</dbReference>
<comment type="similarity">
    <text evidence="2">Belongs to the ATPase alpha/beta chains family.</text>
</comment>
<sequence>MSETAREIELAAQAWLAGHLPRLEPSERSGAVLRTEGELITASNLAVPIGSRCTIATRVGPIGAEVVGFDGRLTLLMADRSLKGLQRGNRVTAVPGGVSVTVGAGLLGRVLDAYGNPLDDRPPPATGQSWPLEGVPINPMHRQRLTQPLDVGVRALNGLTTLGLGMRTGLFAGSGVGKSTLLGMIARHAKVDCCVLAMIGERGREVREFIDDHLGEALARSVVVVSAADTPPLARMLGAQRAASIAEGFRAEGRNVLLLVDSLTRLAMAGREIGLSVGEPAATRGYPPSVFAKLASYVERAGMGGPGQGSITGLYTVLVEGDDHVGDPVADTARSVLDGHVVLSRRMSEAGIYPPVDISMSLSRPMPSLVERDHNAAAMRFRFLWSRLQEKRELVDIGAYAPGRDTVLDDALARAPQMEAFLRQGSHENIPLGDAEARLREILS</sequence>
<keyword evidence="9" id="KW-1005">Bacterial flagellum biogenesis</keyword>
<evidence type="ECO:0000256" key="3">
    <source>
        <dbReference type="ARBA" id="ARBA00012473"/>
    </source>
</evidence>
<dbReference type="Gene3D" id="3.40.50.12240">
    <property type="match status" value="1"/>
</dbReference>
<dbReference type="EC" id="7.1.2.2" evidence="3"/>
<evidence type="ECO:0000256" key="10">
    <source>
        <dbReference type="ARBA" id="ARBA00022840"/>
    </source>
</evidence>
<dbReference type="InterPro" id="IPR040627">
    <property type="entry name" value="T3SS_ATPase_C"/>
</dbReference>
<dbReference type="NCBIfam" id="TIGR01026">
    <property type="entry name" value="fliI_yscN"/>
    <property type="match status" value="1"/>
</dbReference>
<keyword evidence="13" id="KW-0406">Ion transport</keyword>
<keyword evidence="19" id="KW-1185">Reference proteome</keyword>
<dbReference type="SMART" id="SM00382">
    <property type="entry name" value="AAA"/>
    <property type="match status" value="1"/>
</dbReference>
<keyword evidence="15" id="KW-0066">ATP synthesis</keyword>
<evidence type="ECO:0000313" key="19">
    <source>
        <dbReference type="Proteomes" id="UP001557465"/>
    </source>
</evidence>
<proteinExistence type="inferred from homology"/>
<comment type="subcellular location">
    <subcellularLocation>
        <location evidence="1">Cytoplasm</location>
    </subcellularLocation>
</comment>
<keyword evidence="11" id="KW-0653">Protein transport</keyword>
<reference evidence="18 19" key="1">
    <citation type="journal article" date="2011" name="Int. J. Syst. Evol. Microbiol.">
        <title>Zhongshania antarctica gen. nov., sp. nov. and Zhongshania guokunii sp. nov., gammaproteobacteria respectively isolated from coastal attached (fast) ice and surface seawater of the Antarctic.</title>
        <authorList>
            <person name="Li H.J."/>
            <person name="Zhang X.Y."/>
            <person name="Chen C.X."/>
            <person name="Zhang Y.J."/>
            <person name="Gao Z.M."/>
            <person name="Yu Y."/>
            <person name="Chen X.L."/>
            <person name="Chen B."/>
            <person name="Zhang Y.Z."/>
        </authorList>
    </citation>
    <scope>NUCLEOTIDE SEQUENCE [LARGE SCALE GENOMIC DNA]</scope>
    <source>
        <strain evidence="18 19">15-R06ZXC-3</strain>
    </source>
</reference>
<dbReference type="InterPro" id="IPR027417">
    <property type="entry name" value="P-loop_NTPase"/>
</dbReference>
<organism evidence="18 19">
    <name type="scientific">Thioclava arctica</name>
    <dbReference type="NCBI Taxonomy" id="3238301"/>
    <lineage>
        <taxon>Bacteria</taxon>
        <taxon>Pseudomonadati</taxon>
        <taxon>Pseudomonadota</taxon>
        <taxon>Alphaproteobacteria</taxon>
        <taxon>Rhodobacterales</taxon>
        <taxon>Paracoccaceae</taxon>
        <taxon>Thioclava</taxon>
    </lineage>
</organism>
<evidence type="ECO:0000256" key="4">
    <source>
        <dbReference type="ARBA" id="ARBA00020580"/>
    </source>
</evidence>
<protein>
    <recommendedName>
        <fullName evidence="4">Flagellum-specific ATP synthase</fullName>
        <ecNumber evidence="3">7.1.2.2</ecNumber>
    </recommendedName>
</protein>
<name>A0ABV3TNS3_9RHOB</name>
<dbReference type="PROSITE" id="PS00152">
    <property type="entry name" value="ATPASE_ALPHA_BETA"/>
    <property type="match status" value="1"/>
</dbReference>
<evidence type="ECO:0000256" key="14">
    <source>
        <dbReference type="ARBA" id="ARBA00023225"/>
    </source>
</evidence>
<accession>A0ABV3TNS3</accession>
<keyword evidence="14" id="KW-1006">Bacterial flagellum protein export</keyword>
<evidence type="ECO:0000256" key="13">
    <source>
        <dbReference type="ARBA" id="ARBA00023065"/>
    </source>
</evidence>
<keyword evidence="10" id="KW-0067">ATP-binding</keyword>
<evidence type="ECO:0000256" key="11">
    <source>
        <dbReference type="ARBA" id="ARBA00022927"/>
    </source>
</evidence>
<dbReference type="InterPro" id="IPR005714">
    <property type="entry name" value="ATPase_T3SS_FliI/YscN"/>
</dbReference>
<evidence type="ECO:0000259" key="17">
    <source>
        <dbReference type="SMART" id="SM00382"/>
    </source>
</evidence>
<dbReference type="InterPro" id="IPR050053">
    <property type="entry name" value="ATPase_alpha/beta_chains"/>
</dbReference>
<comment type="caution">
    <text evidence="18">The sequence shown here is derived from an EMBL/GenBank/DDBJ whole genome shotgun (WGS) entry which is preliminary data.</text>
</comment>
<keyword evidence="8" id="KW-0375">Hydrogen ion transport</keyword>
<dbReference type="InterPro" id="IPR020003">
    <property type="entry name" value="ATPase_a/bsu_AS"/>
</dbReference>
<evidence type="ECO:0000256" key="1">
    <source>
        <dbReference type="ARBA" id="ARBA00004496"/>
    </source>
</evidence>
<evidence type="ECO:0000256" key="12">
    <source>
        <dbReference type="ARBA" id="ARBA00022967"/>
    </source>
</evidence>
<keyword evidence="12" id="KW-1278">Translocase</keyword>
<comment type="catalytic activity">
    <reaction evidence="16">
        <text>ATP + H2O + cellular proteinSide 1 = ADP + phosphate + cellular proteinSide 2.</text>
        <dbReference type="EC" id="7.4.2.8"/>
    </reaction>
</comment>
<evidence type="ECO:0000313" key="18">
    <source>
        <dbReference type="EMBL" id="MEX1663272.1"/>
    </source>
</evidence>
<evidence type="ECO:0000256" key="5">
    <source>
        <dbReference type="ARBA" id="ARBA00022448"/>
    </source>
</evidence>
<evidence type="ECO:0000256" key="8">
    <source>
        <dbReference type="ARBA" id="ARBA00022781"/>
    </source>
</evidence>
<dbReference type="Pfam" id="PF00006">
    <property type="entry name" value="ATP-synt_ab"/>
    <property type="match status" value="1"/>
</dbReference>